<dbReference type="EMBL" id="AP010904">
    <property type="protein sequence ID" value="BAH75802.1"/>
    <property type="molecule type" value="Genomic_DNA"/>
</dbReference>
<organism evidence="3 4">
    <name type="scientific">Solidesulfovibrio magneticus (strain ATCC 700980 / DSM 13731 / RS-1)</name>
    <name type="common">Desulfovibrio magneticus</name>
    <dbReference type="NCBI Taxonomy" id="573370"/>
    <lineage>
        <taxon>Bacteria</taxon>
        <taxon>Pseudomonadati</taxon>
        <taxon>Thermodesulfobacteriota</taxon>
        <taxon>Desulfovibrionia</taxon>
        <taxon>Desulfovibrionales</taxon>
        <taxon>Desulfovibrionaceae</taxon>
        <taxon>Solidesulfovibrio</taxon>
    </lineage>
</organism>
<evidence type="ECO:0000313" key="3">
    <source>
        <dbReference type="EMBL" id="BAH75802.1"/>
    </source>
</evidence>
<name>C4XSW0_SOLM1</name>
<dbReference type="eggNOG" id="COG1957">
    <property type="taxonomic scope" value="Bacteria"/>
</dbReference>
<dbReference type="Proteomes" id="UP000009071">
    <property type="component" value="Chromosome"/>
</dbReference>
<dbReference type="HOGENOM" id="CLU_054137_1_2_7"/>
<proteinExistence type="predicted"/>
<reference evidence="3 4" key="1">
    <citation type="journal article" date="2009" name="Genome Res.">
        <title>Whole genome sequence of Desulfovibrio magneticus strain RS-1 revealed common gene clusters in magnetotactic bacteria.</title>
        <authorList>
            <person name="Nakazawa H."/>
            <person name="Arakaki A."/>
            <person name="Narita-Yamada S."/>
            <person name="Yashiro I."/>
            <person name="Jinno K."/>
            <person name="Aoki N."/>
            <person name="Tsuruyama A."/>
            <person name="Okamura Y."/>
            <person name="Tanikawa S."/>
            <person name="Fujita N."/>
            <person name="Takeyama H."/>
            <person name="Matsunaga T."/>
        </authorList>
    </citation>
    <scope>NUCLEOTIDE SEQUENCE [LARGE SCALE GENOMIC DNA]</scope>
    <source>
        <strain evidence="4">ATCC 700980 / DSM 13731 / RS-1</strain>
    </source>
</reference>
<keyword evidence="4" id="KW-1185">Reference proteome</keyword>
<feature type="domain" description="DUF547" evidence="2">
    <location>
        <begin position="98"/>
        <end position="206"/>
    </location>
</feature>
<dbReference type="AlphaFoldDB" id="C4XSW0"/>
<dbReference type="PANTHER" id="PTHR46361:SF3">
    <property type="entry name" value="ELECTRON CARRIER_ PROTEIN DISULFIDE OXIDOREDUCTASE"/>
    <property type="match status" value="1"/>
</dbReference>
<dbReference type="PANTHER" id="PTHR46361">
    <property type="entry name" value="ELECTRON CARRIER/ PROTEIN DISULFIDE OXIDOREDUCTASE"/>
    <property type="match status" value="1"/>
</dbReference>
<evidence type="ECO:0000259" key="2">
    <source>
        <dbReference type="Pfam" id="PF04784"/>
    </source>
</evidence>
<dbReference type="Pfam" id="PF04784">
    <property type="entry name" value="DUF547"/>
    <property type="match status" value="1"/>
</dbReference>
<feature type="region of interest" description="Disordered" evidence="1">
    <location>
        <begin position="292"/>
        <end position="326"/>
    </location>
</feature>
<protein>
    <recommendedName>
        <fullName evidence="2">DUF547 domain-containing protein</fullName>
    </recommendedName>
</protein>
<sequence length="326" mass="35481">MVFHGSSRLMSNSCAEPSLRGLSQSVEEVDVSKMVLLAILLLLFAGFAKAAQSPDYLDQYGDFLAAHVRGSVVNYAGIKADMARLDVTLALMAAENPEALARPDRVALYINAYNLWTIRLIMDHWPGISSIKEAGGFLASPWKRSFVRLGGQTFSLDDIEHGILRRQYPDPRLHFVLNCASKSCPPLLSVPYRGEVLDAMLEERTRACLNDPAGARVDGGRLRLIRIFDWYAEDFGGRDRQWEFVRRFAGPALGAALDALAERRPVYDDYDWSLNDAPGPWTSALIGADAPLVGVGGDGPPSGEPLGQPPQGDGTGSAPAAMPERP</sequence>
<dbReference type="InterPro" id="IPR006869">
    <property type="entry name" value="DUF547"/>
</dbReference>
<evidence type="ECO:0000313" key="4">
    <source>
        <dbReference type="Proteomes" id="UP000009071"/>
    </source>
</evidence>
<gene>
    <name evidence="3" type="ordered locus">DMR_23120</name>
</gene>
<dbReference type="KEGG" id="dma:DMR_23120"/>
<evidence type="ECO:0000256" key="1">
    <source>
        <dbReference type="SAM" id="MobiDB-lite"/>
    </source>
</evidence>
<accession>C4XSW0</accession>
<dbReference type="STRING" id="573370.DMR_23120"/>